<name>A0A1S8NHS3_CLOSA</name>
<feature type="compositionally biased region" description="Basic and acidic residues" evidence="1">
    <location>
        <begin position="222"/>
        <end position="231"/>
    </location>
</feature>
<feature type="compositionally biased region" description="Basic and acidic residues" evidence="1">
    <location>
        <begin position="171"/>
        <end position="192"/>
    </location>
</feature>
<gene>
    <name evidence="2" type="ORF">CLOSAC_03000</name>
</gene>
<organism evidence="2 3">
    <name type="scientific">Clostridium saccharobutylicum</name>
    <dbReference type="NCBI Taxonomy" id="169679"/>
    <lineage>
        <taxon>Bacteria</taxon>
        <taxon>Bacillati</taxon>
        <taxon>Bacillota</taxon>
        <taxon>Clostridia</taxon>
        <taxon>Eubacteriales</taxon>
        <taxon>Clostridiaceae</taxon>
        <taxon>Clostridium</taxon>
    </lineage>
</organism>
<feature type="compositionally biased region" description="Low complexity" evidence="1">
    <location>
        <begin position="153"/>
        <end position="167"/>
    </location>
</feature>
<protein>
    <recommendedName>
        <fullName evidence="4">DUF4367 domain-containing protein</fullName>
    </recommendedName>
</protein>
<evidence type="ECO:0008006" key="4">
    <source>
        <dbReference type="Google" id="ProtNLM"/>
    </source>
</evidence>
<comment type="caution">
    <text evidence="2">The sequence shown here is derived from an EMBL/GenBank/DDBJ whole genome shotgun (WGS) entry which is preliminary data.</text>
</comment>
<dbReference type="EMBL" id="LZYZ01000001">
    <property type="protein sequence ID" value="OOM16029.1"/>
    <property type="molecule type" value="Genomic_DNA"/>
</dbReference>
<accession>A0A1S8NHS3</accession>
<feature type="compositionally biased region" description="Basic and acidic residues" evidence="1">
    <location>
        <begin position="108"/>
        <end position="126"/>
    </location>
</feature>
<proteinExistence type="predicted"/>
<feature type="region of interest" description="Disordered" evidence="1">
    <location>
        <begin position="83"/>
        <end position="255"/>
    </location>
</feature>
<dbReference type="AlphaFoldDB" id="A0A1S8NHS3"/>
<evidence type="ECO:0000256" key="1">
    <source>
        <dbReference type="SAM" id="MobiDB-lite"/>
    </source>
</evidence>
<sequence length="385" mass="42961">MILSKKYKEELDKIVMNEDMKKRILDNVLNKNIEAKSTTIPKVKKYNNLKRNMQLTAACTIVVVGLSVAKSYPELLKHDNTNNEQNQIINNSDDEKPIINNNNDDDENKALKNSEESKSNNNKDDGTNSNDGAKKHQIINSHIGNDEDHKKSNSINKESNINNKGSSVNKGSDDNSEKTEQSSEIEHNEKASDNSVENSSSPSNINSETQTNANNEMAKPSGFDEHSKDVINRQYKTTSNENKENNDLDNSTMGTCGGPAIEEYKTVEEAEDAVKLRINAIKLPKGFNIDNISVITNEIIQIEYSNGENHITFRAGKDIENISGDYNIYEIKNTCEVNGINVNLEGNKNKVVNLATWKKDDISYSISSTNGIDEDEILNIIKSSL</sequence>
<feature type="compositionally biased region" description="Low complexity" evidence="1">
    <location>
        <begin position="193"/>
        <end position="207"/>
    </location>
</feature>
<evidence type="ECO:0000313" key="3">
    <source>
        <dbReference type="Proteomes" id="UP000191154"/>
    </source>
</evidence>
<evidence type="ECO:0000313" key="2">
    <source>
        <dbReference type="EMBL" id="OOM16029.1"/>
    </source>
</evidence>
<reference evidence="2 3" key="1">
    <citation type="submission" date="2016-05" db="EMBL/GenBank/DDBJ databases">
        <title>Microbial solvent formation.</title>
        <authorList>
            <person name="Poehlein A."/>
            <person name="Montoya Solano J.D."/>
            <person name="Flitsch S."/>
            <person name="Krabben P."/>
            <person name="Duerre P."/>
            <person name="Daniel R."/>
        </authorList>
    </citation>
    <scope>NUCLEOTIDE SEQUENCE [LARGE SCALE GENOMIC DNA]</scope>
    <source>
        <strain evidence="2 3">L1-8</strain>
    </source>
</reference>
<dbReference type="Proteomes" id="UP000191154">
    <property type="component" value="Unassembled WGS sequence"/>
</dbReference>